<evidence type="ECO:0000256" key="1">
    <source>
        <dbReference type="SAM" id="Phobius"/>
    </source>
</evidence>
<gene>
    <name evidence="2" type="ORF">H8E29_00385</name>
</gene>
<dbReference type="AlphaFoldDB" id="A0A8J6NH62"/>
<evidence type="ECO:0000313" key="3">
    <source>
        <dbReference type="Proteomes" id="UP000614469"/>
    </source>
</evidence>
<proteinExistence type="predicted"/>
<dbReference type="EMBL" id="JACNJN010000019">
    <property type="protein sequence ID" value="MBC8333699.1"/>
    <property type="molecule type" value="Genomic_DNA"/>
</dbReference>
<comment type="caution">
    <text evidence="2">The sequence shown here is derived from an EMBL/GenBank/DDBJ whole genome shotgun (WGS) entry which is preliminary data.</text>
</comment>
<reference evidence="2 3" key="1">
    <citation type="submission" date="2020-08" db="EMBL/GenBank/DDBJ databases">
        <title>Bridging the membrane lipid divide: bacteria of the FCB group superphylum have the potential to synthesize archaeal ether lipids.</title>
        <authorList>
            <person name="Villanueva L."/>
            <person name="Von Meijenfeldt F.A.B."/>
            <person name="Westbye A.B."/>
            <person name="Yadav S."/>
            <person name="Hopmans E.C."/>
            <person name="Dutilh B.E."/>
            <person name="Sinninghe Damste J.S."/>
        </authorList>
    </citation>
    <scope>NUCLEOTIDE SEQUENCE [LARGE SCALE GENOMIC DNA]</scope>
    <source>
        <strain evidence="2">NIOZ-UU36</strain>
    </source>
</reference>
<evidence type="ECO:0000313" key="2">
    <source>
        <dbReference type="EMBL" id="MBC8333699.1"/>
    </source>
</evidence>
<keyword evidence="1" id="KW-1133">Transmembrane helix</keyword>
<protein>
    <submittedName>
        <fullName evidence="2">Uncharacterized protein</fullName>
    </submittedName>
</protein>
<keyword evidence="1" id="KW-0812">Transmembrane</keyword>
<name>A0A8J6NH62_9CHLR</name>
<feature type="transmembrane region" description="Helical" evidence="1">
    <location>
        <begin position="139"/>
        <end position="158"/>
    </location>
</feature>
<keyword evidence="1" id="KW-0472">Membrane</keyword>
<feature type="transmembrane region" description="Helical" evidence="1">
    <location>
        <begin position="67"/>
        <end position="86"/>
    </location>
</feature>
<accession>A0A8J6NH62</accession>
<sequence>MIDANATPFWLLSFAIFSFADLRYRLVPAIEIFFLASLFIAAPASLPQVLAIVLAVAWGIFASFPGFLVIPALFFPPAWVLLLTGFGVRRGLIGRADLLALAGIASLFPWTAVVLSVLGVELWRRWWRKRYPSDGLSPALPGMLLGLSVFSLAQWLWAV</sequence>
<organism evidence="2 3">
    <name type="scientific">Candidatus Desulfolinea nitratireducens</name>
    <dbReference type="NCBI Taxonomy" id="2841698"/>
    <lineage>
        <taxon>Bacteria</taxon>
        <taxon>Bacillati</taxon>
        <taxon>Chloroflexota</taxon>
        <taxon>Anaerolineae</taxon>
        <taxon>Anaerolineales</taxon>
        <taxon>Anaerolineales incertae sedis</taxon>
        <taxon>Candidatus Desulfolinea</taxon>
    </lineage>
</organism>
<dbReference type="Proteomes" id="UP000614469">
    <property type="component" value="Unassembled WGS sequence"/>
</dbReference>
<feature type="transmembrane region" description="Helical" evidence="1">
    <location>
        <begin position="34"/>
        <end position="61"/>
    </location>
</feature>
<feature type="transmembrane region" description="Helical" evidence="1">
    <location>
        <begin position="98"/>
        <end position="119"/>
    </location>
</feature>